<dbReference type="Gene3D" id="3.40.50.20">
    <property type="match status" value="1"/>
</dbReference>
<dbReference type="HAMAP" id="MF_00162">
    <property type="entry name" value="GSH_S"/>
    <property type="match status" value="1"/>
</dbReference>
<dbReference type="FunFam" id="3.30.470.20:FF:000010">
    <property type="entry name" value="Glutathione synthetase"/>
    <property type="match status" value="1"/>
</dbReference>
<dbReference type="Gene3D" id="3.30.1490.20">
    <property type="entry name" value="ATP-grasp fold, A domain"/>
    <property type="match status" value="1"/>
</dbReference>
<keyword evidence="7 11" id="KW-0067">ATP-binding</keyword>
<comment type="cofactor">
    <cofactor evidence="2">
        <name>Mg(2+)</name>
        <dbReference type="ChEBI" id="CHEBI:18420"/>
    </cofactor>
</comment>
<keyword evidence="5" id="KW-0479">Metal-binding</keyword>
<dbReference type="PROSITE" id="PS50975">
    <property type="entry name" value="ATP_GRASP"/>
    <property type="match status" value="1"/>
</dbReference>
<dbReference type="Proteomes" id="UP000028630">
    <property type="component" value="Unassembled WGS sequence"/>
</dbReference>
<dbReference type="FunFam" id="3.30.1490.20:FF:000009">
    <property type="entry name" value="Glutathione synthetase"/>
    <property type="match status" value="1"/>
</dbReference>
<sequence>MIKLGIVMDPIANINIKKDSSFAMLLEAQRRGYELHYMEMNDLYLINGEARAHTRTFSVEQNYDKWYAFSGEQDLALADLDVILMRKDPPFDTEYIYATYILERAEEKGTLIVNKPQSLRDCNEKLYTAWFADLTPETLVTRSKTQLKAFWQKHGDIIMKPLDGMGGSSIFRVKEGDPNIAVIAETLTELGTRYCMAQNYLPAIKDGDKRVLVVDGEPVPYCLARIPQGGETRGNLAAGGRGEPRPLTESDWEIARKVGPTLKAKGLIFVGLDIIGDRLTEINVTSPTCIREIEAEFPISITGMLMDAIEKRLAK</sequence>
<keyword evidence="14" id="KW-1185">Reference proteome</keyword>
<dbReference type="GO" id="GO:0004363">
    <property type="term" value="F:glutathione synthase activity"/>
    <property type="evidence" value="ECO:0007669"/>
    <property type="project" value="UniProtKB-UniRule"/>
</dbReference>
<dbReference type="InterPro" id="IPR011761">
    <property type="entry name" value="ATP-grasp"/>
</dbReference>
<keyword evidence="4 11" id="KW-0317">Glutathione biosynthesis</keyword>
<evidence type="ECO:0000259" key="12">
    <source>
        <dbReference type="PROSITE" id="PS50975"/>
    </source>
</evidence>
<name>A0A085A5H4_9ENTR</name>
<dbReference type="FunFam" id="3.40.50.20:FF:000009">
    <property type="entry name" value="Glutathione synthetase"/>
    <property type="match status" value="1"/>
</dbReference>
<dbReference type="eggNOG" id="COG0189">
    <property type="taxonomic scope" value="Bacteria"/>
</dbReference>
<evidence type="ECO:0000256" key="2">
    <source>
        <dbReference type="ARBA" id="ARBA00001946"/>
    </source>
</evidence>
<evidence type="ECO:0000256" key="11">
    <source>
        <dbReference type="HAMAP-Rule" id="MF_00162"/>
    </source>
</evidence>
<evidence type="ECO:0000256" key="3">
    <source>
        <dbReference type="ARBA" id="ARBA00022598"/>
    </source>
</evidence>
<dbReference type="GO" id="GO:0005737">
    <property type="term" value="C:cytoplasm"/>
    <property type="evidence" value="ECO:0007669"/>
    <property type="project" value="TreeGrafter"/>
</dbReference>
<protein>
    <recommendedName>
        <fullName evidence="11">Glutathione synthetase</fullName>
        <ecNumber evidence="11">6.3.2.3</ecNumber>
    </recommendedName>
    <alternativeName>
        <fullName evidence="11">GSH synthetase</fullName>
        <shortName evidence="11">GSH-S</shortName>
        <shortName evidence="11">GSHase</shortName>
    </alternativeName>
    <alternativeName>
        <fullName evidence="11">Glutathione synthase</fullName>
    </alternativeName>
</protein>
<organism evidence="13 14">
    <name type="scientific">Trabulsiella guamensis ATCC 49490</name>
    <dbReference type="NCBI Taxonomy" id="1005994"/>
    <lineage>
        <taxon>Bacteria</taxon>
        <taxon>Pseudomonadati</taxon>
        <taxon>Pseudomonadota</taxon>
        <taxon>Gammaproteobacteria</taxon>
        <taxon>Enterobacterales</taxon>
        <taxon>Enterobacteriaceae</taxon>
        <taxon>Trabulsiella</taxon>
    </lineage>
</organism>
<dbReference type="InterPro" id="IPR013815">
    <property type="entry name" value="ATP_grasp_subdomain_1"/>
</dbReference>
<comment type="similarity">
    <text evidence="11">Belongs to the prokaryotic GSH synthase family.</text>
</comment>
<dbReference type="AlphaFoldDB" id="A0A085A5H4"/>
<dbReference type="GO" id="GO:0046872">
    <property type="term" value="F:metal ion binding"/>
    <property type="evidence" value="ECO:0007669"/>
    <property type="project" value="UniProtKB-KW"/>
</dbReference>
<evidence type="ECO:0000256" key="7">
    <source>
        <dbReference type="ARBA" id="ARBA00022840"/>
    </source>
</evidence>
<dbReference type="Pfam" id="PF02955">
    <property type="entry name" value="GSH-S_ATP"/>
    <property type="match status" value="1"/>
</dbReference>
<dbReference type="SUPFAM" id="SSF56059">
    <property type="entry name" value="Glutathione synthetase ATP-binding domain-like"/>
    <property type="match status" value="1"/>
</dbReference>
<evidence type="ECO:0000256" key="5">
    <source>
        <dbReference type="ARBA" id="ARBA00022723"/>
    </source>
</evidence>
<keyword evidence="6 11" id="KW-0547">Nucleotide-binding</keyword>
<dbReference type="SUPFAM" id="SSF52440">
    <property type="entry name" value="PreATP-grasp domain"/>
    <property type="match status" value="1"/>
</dbReference>
<dbReference type="EMBL" id="JMTB01000090">
    <property type="protein sequence ID" value="KFC05469.1"/>
    <property type="molecule type" value="Genomic_DNA"/>
</dbReference>
<dbReference type="InterPro" id="IPR016185">
    <property type="entry name" value="PreATP-grasp_dom_sf"/>
</dbReference>
<accession>A0A085A5H4</accession>
<evidence type="ECO:0000256" key="9">
    <source>
        <dbReference type="ARBA" id="ARBA00023211"/>
    </source>
</evidence>
<dbReference type="GO" id="GO:0005524">
    <property type="term" value="F:ATP binding"/>
    <property type="evidence" value="ECO:0007669"/>
    <property type="project" value="UniProtKB-UniRule"/>
</dbReference>
<comment type="pathway">
    <text evidence="11">Sulfur metabolism; glutathione biosynthesis; glutathione from L-cysteine and L-glutamate: step 2/2.</text>
</comment>
<dbReference type="NCBIfam" id="NF003573">
    <property type="entry name" value="PRK05246.1"/>
    <property type="match status" value="1"/>
</dbReference>
<comment type="catalytic activity">
    <reaction evidence="10 11">
        <text>gamma-L-glutamyl-L-cysteine + glycine + ATP = glutathione + ADP + phosphate + H(+)</text>
        <dbReference type="Rhea" id="RHEA:13557"/>
        <dbReference type="ChEBI" id="CHEBI:15378"/>
        <dbReference type="ChEBI" id="CHEBI:30616"/>
        <dbReference type="ChEBI" id="CHEBI:43474"/>
        <dbReference type="ChEBI" id="CHEBI:57305"/>
        <dbReference type="ChEBI" id="CHEBI:57925"/>
        <dbReference type="ChEBI" id="CHEBI:58173"/>
        <dbReference type="ChEBI" id="CHEBI:456216"/>
        <dbReference type="EC" id="6.3.2.3"/>
    </reaction>
</comment>
<evidence type="ECO:0000256" key="6">
    <source>
        <dbReference type="ARBA" id="ARBA00022741"/>
    </source>
</evidence>
<keyword evidence="3 11" id="KW-0436">Ligase</keyword>
<keyword evidence="9" id="KW-0464">Manganese</keyword>
<evidence type="ECO:0000313" key="14">
    <source>
        <dbReference type="Proteomes" id="UP000028630"/>
    </source>
</evidence>
<dbReference type="Gene3D" id="3.30.470.20">
    <property type="entry name" value="ATP-grasp fold, B domain"/>
    <property type="match status" value="1"/>
</dbReference>
<evidence type="ECO:0000256" key="1">
    <source>
        <dbReference type="ARBA" id="ARBA00001936"/>
    </source>
</evidence>
<dbReference type="PANTHER" id="PTHR21621:SF4">
    <property type="entry name" value="GLUTATHIONE SYNTHETASE"/>
    <property type="match status" value="1"/>
</dbReference>
<dbReference type="PANTHER" id="PTHR21621">
    <property type="entry name" value="RIBOSOMAL PROTEIN S6 MODIFICATION PROTEIN"/>
    <property type="match status" value="1"/>
</dbReference>
<dbReference type="InterPro" id="IPR004215">
    <property type="entry name" value="GSHS_N"/>
</dbReference>
<dbReference type="UniPathway" id="UPA00142">
    <property type="reaction ID" value="UER00210"/>
</dbReference>
<proteinExistence type="inferred from homology"/>
<evidence type="ECO:0000313" key="13">
    <source>
        <dbReference type="EMBL" id="KFC05469.1"/>
    </source>
</evidence>
<dbReference type="EC" id="6.3.2.3" evidence="11"/>
<comment type="caution">
    <text evidence="13">The sequence shown here is derived from an EMBL/GenBank/DDBJ whole genome shotgun (WGS) entry which is preliminary data.</text>
</comment>
<evidence type="ECO:0000256" key="8">
    <source>
        <dbReference type="ARBA" id="ARBA00022842"/>
    </source>
</evidence>
<dbReference type="OrthoDB" id="9785415at2"/>
<reference evidence="14" key="1">
    <citation type="submission" date="2014-05" db="EMBL/GenBank/DDBJ databases">
        <title>ATOL: Assembling a taxonomically balanced genome-scale reconstruction of the evolutionary history of the Enterobacteriaceae.</title>
        <authorList>
            <person name="Plunkett G. III"/>
            <person name="Neeno-Eckwall E.C."/>
            <person name="Glasner J.D."/>
            <person name="Perna N.T."/>
        </authorList>
    </citation>
    <scope>NUCLEOTIDE SEQUENCE [LARGE SCALE GENOMIC DNA]</scope>
    <source>
        <strain evidence="14">ATCC 49490</strain>
    </source>
</reference>
<evidence type="ECO:0000256" key="4">
    <source>
        <dbReference type="ARBA" id="ARBA00022684"/>
    </source>
</evidence>
<dbReference type="RefSeq" id="WP_038158178.1">
    <property type="nucleotide sequence ID" value="NZ_JMTB01000090.1"/>
</dbReference>
<feature type="domain" description="ATP-grasp" evidence="12">
    <location>
        <begin position="125"/>
        <end position="310"/>
    </location>
</feature>
<dbReference type="Pfam" id="PF02951">
    <property type="entry name" value="GSH-S_N"/>
    <property type="match status" value="1"/>
</dbReference>
<keyword evidence="8" id="KW-0460">Magnesium</keyword>
<dbReference type="InterPro" id="IPR004218">
    <property type="entry name" value="GSHS_ATP-bd"/>
</dbReference>
<dbReference type="InterPro" id="IPR006284">
    <property type="entry name" value="Glut_synth_pro"/>
</dbReference>
<comment type="cofactor">
    <cofactor evidence="1">
        <name>Mn(2+)</name>
        <dbReference type="ChEBI" id="CHEBI:29035"/>
    </cofactor>
</comment>
<gene>
    <name evidence="11 13" type="primary">gshB</name>
    <name evidence="13" type="ORF">GTGU_02855</name>
</gene>
<dbReference type="NCBIfam" id="TIGR01380">
    <property type="entry name" value="glut_syn"/>
    <property type="match status" value="1"/>
</dbReference>
<evidence type="ECO:0000256" key="10">
    <source>
        <dbReference type="ARBA" id="ARBA00050650"/>
    </source>
</evidence>